<dbReference type="Proteomes" id="UP001187192">
    <property type="component" value="Unassembled WGS sequence"/>
</dbReference>
<accession>A0AA88D5S4</accession>
<evidence type="ECO:0000313" key="2">
    <source>
        <dbReference type="EMBL" id="GMN46853.1"/>
    </source>
</evidence>
<dbReference type="EMBL" id="BTGU01000024">
    <property type="protein sequence ID" value="GMN46853.1"/>
    <property type="molecule type" value="Genomic_DNA"/>
</dbReference>
<proteinExistence type="predicted"/>
<evidence type="ECO:0000256" key="1">
    <source>
        <dbReference type="SAM" id="MobiDB-lite"/>
    </source>
</evidence>
<keyword evidence="3" id="KW-1185">Reference proteome</keyword>
<reference evidence="2" key="1">
    <citation type="submission" date="2023-07" db="EMBL/GenBank/DDBJ databases">
        <title>draft genome sequence of fig (Ficus carica).</title>
        <authorList>
            <person name="Takahashi T."/>
            <person name="Nishimura K."/>
        </authorList>
    </citation>
    <scope>NUCLEOTIDE SEQUENCE</scope>
</reference>
<sequence length="98" mass="11545">MSGKRRACSVRATVRFRGHWWSSPMPLPLGRQWQLSCWCIATHCQLWVAHIQRKMGVHRLFKSDTDSSPKEQLSPPPHSWASPHHRRRRKLAPFHAHH</sequence>
<organism evidence="2 3">
    <name type="scientific">Ficus carica</name>
    <name type="common">Common fig</name>
    <dbReference type="NCBI Taxonomy" id="3494"/>
    <lineage>
        <taxon>Eukaryota</taxon>
        <taxon>Viridiplantae</taxon>
        <taxon>Streptophyta</taxon>
        <taxon>Embryophyta</taxon>
        <taxon>Tracheophyta</taxon>
        <taxon>Spermatophyta</taxon>
        <taxon>Magnoliopsida</taxon>
        <taxon>eudicotyledons</taxon>
        <taxon>Gunneridae</taxon>
        <taxon>Pentapetalae</taxon>
        <taxon>rosids</taxon>
        <taxon>fabids</taxon>
        <taxon>Rosales</taxon>
        <taxon>Moraceae</taxon>
        <taxon>Ficeae</taxon>
        <taxon>Ficus</taxon>
    </lineage>
</organism>
<dbReference type="AlphaFoldDB" id="A0AA88D5S4"/>
<comment type="caution">
    <text evidence="2">The sequence shown here is derived from an EMBL/GenBank/DDBJ whole genome shotgun (WGS) entry which is preliminary data.</text>
</comment>
<gene>
    <name evidence="2" type="ORF">TIFTF001_016048</name>
</gene>
<feature type="compositionally biased region" description="Basic residues" evidence="1">
    <location>
        <begin position="83"/>
        <end position="98"/>
    </location>
</feature>
<protein>
    <submittedName>
        <fullName evidence="2">Uncharacterized protein</fullName>
    </submittedName>
</protein>
<feature type="region of interest" description="Disordered" evidence="1">
    <location>
        <begin position="62"/>
        <end position="98"/>
    </location>
</feature>
<evidence type="ECO:0000313" key="3">
    <source>
        <dbReference type="Proteomes" id="UP001187192"/>
    </source>
</evidence>
<name>A0AA88D5S4_FICCA</name>